<organism evidence="2">
    <name type="scientific">marine sediment metagenome</name>
    <dbReference type="NCBI Taxonomy" id="412755"/>
    <lineage>
        <taxon>unclassified sequences</taxon>
        <taxon>metagenomes</taxon>
        <taxon>ecological metagenomes</taxon>
    </lineage>
</organism>
<name>X0WXM1_9ZZZZ</name>
<feature type="region of interest" description="Disordered" evidence="1">
    <location>
        <begin position="99"/>
        <end position="120"/>
    </location>
</feature>
<feature type="compositionally biased region" description="Acidic residues" evidence="1">
    <location>
        <begin position="1"/>
        <end position="14"/>
    </location>
</feature>
<protein>
    <submittedName>
        <fullName evidence="2">Uncharacterized protein</fullName>
    </submittedName>
</protein>
<dbReference type="EMBL" id="BARS01043072">
    <property type="protein sequence ID" value="GAG35714.1"/>
    <property type="molecule type" value="Genomic_DNA"/>
</dbReference>
<evidence type="ECO:0000313" key="2">
    <source>
        <dbReference type="EMBL" id="GAG35714.1"/>
    </source>
</evidence>
<evidence type="ECO:0000256" key="1">
    <source>
        <dbReference type="SAM" id="MobiDB-lite"/>
    </source>
</evidence>
<accession>X0WXM1</accession>
<comment type="caution">
    <text evidence="2">The sequence shown here is derived from an EMBL/GenBank/DDBJ whole genome shotgun (WGS) entry which is preliminary data.</text>
</comment>
<sequence>MSDTETTEEVQPDPDEPKGLRKQLNVANEKLRVANAREMERAFIEIGLRADEGLGKAILKEYEGEITAEAIAEYAKTEYKWEGTTVSEHPEAQTIAQGQAALDQVGESAGSVPLAPTEGQTLAEAEAKGDYAKTMAMKGDQVA</sequence>
<feature type="non-terminal residue" evidence="2">
    <location>
        <position position="143"/>
    </location>
</feature>
<gene>
    <name evidence="2" type="ORF">S01H1_65265</name>
</gene>
<dbReference type="AlphaFoldDB" id="X0WXM1"/>
<proteinExistence type="predicted"/>
<feature type="region of interest" description="Disordered" evidence="1">
    <location>
        <begin position="1"/>
        <end position="23"/>
    </location>
</feature>
<reference evidence="2" key="1">
    <citation type="journal article" date="2014" name="Front. Microbiol.">
        <title>High frequency of phylogenetically diverse reductive dehalogenase-homologous genes in deep subseafloor sedimentary metagenomes.</title>
        <authorList>
            <person name="Kawai M."/>
            <person name="Futagami T."/>
            <person name="Toyoda A."/>
            <person name="Takaki Y."/>
            <person name="Nishi S."/>
            <person name="Hori S."/>
            <person name="Arai W."/>
            <person name="Tsubouchi T."/>
            <person name="Morono Y."/>
            <person name="Uchiyama I."/>
            <person name="Ito T."/>
            <person name="Fujiyama A."/>
            <person name="Inagaki F."/>
            <person name="Takami H."/>
        </authorList>
    </citation>
    <scope>NUCLEOTIDE SEQUENCE</scope>
    <source>
        <strain evidence="2">Expedition CK06-06</strain>
    </source>
</reference>